<evidence type="ECO:0000256" key="7">
    <source>
        <dbReference type="SAM" id="Phobius"/>
    </source>
</evidence>
<dbReference type="KEGG" id="hcu:MUN79_14840"/>
<gene>
    <name evidence="8" type="ORF">MUN79_14840</name>
</gene>
<dbReference type="Pfam" id="PF01790">
    <property type="entry name" value="LGT"/>
    <property type="match status" value="1"/>
</dbReference>
<evidence type="ECO:0000313" key="9">
    <source>
        <dbReference type="Proteomes" id="UP000831796"/>
    </source>
</evidence>
<feature type="transmembrane region" description="Helical" evidence="7">
    <location>
        <begin position="121"/>
        <end position="145"/>
    </location>
</feature>
<feature type="transmembrane region" description="Helical" evidence="7">
    <location>
        <begin position="250"/>
        <end position="268"/>
    </location>
</feature>
<keyword evidence="3 8" id="KW-0808">Transferase</keyword>
<reference evidence="8" key="1">
    <citation type="submission" date="2022-04" db="EMBL/GenBank/DDBJ databases">
        <title>Hymenobacter sp. isolated from the air.</title>
        <authorList>
            <person name="Won M."/>
            <person name="Lee C.-M."/>
            <person name="Woen H.-Y."/>
            <person name="Kwon S.-W."/>
        </authorList>
    </citation>
    <scope>NUCLEOTIDE SEQUENCE</scope>
    <source>
        <strain evidence="8">5116S-3</strain>
    </source>
</reference>
<keyword evidence="9" id="KW-1185">Reference proteome</keyword>
<evidence type="ECO:0000256" key="5">
    <source>
        <dbReference type="ARBA" id="ARBA00022989"/>
    </source>
</evidence>
<evidence type="ECO:0000256" key="3">
    <source>
        <dbReference type="ARBA" id="ARBA00022679"/>
    </source>
</evidence>
<keyword evidence="5 7" id="KW-1133">Transmembrane helix</keyword>
<dbReference type="GO" id="GO:0005886">
    <property type="term" value="C:plasma membrane"/>
    <property type="evidence" value="ECO:0007669"/>
    <property type="project" value="InterPro"/>
</dbReference>
<feature type="transmembrane region" description="Helical" evidence="7">
    <location>
        <begin position="313"/>
        <end position="334"/>
    </location>
</feature>
<dbReference type="GO" id="GO:0042158">
    <property type="term" value="P:lipoprotein biosynthetic process"/>
    <property type="evidence" value="ECO:0007669"/>
    <property type="project" value="InterPro"/>
</dbReference>
<evidence type="ECO:0000256" key="2">
    <source>
        <dbReference type="ARBA" id="ARBA00022475"/>
    </source>
</evidence>
<keyword evidence="6 7" id="KW-0472">Membrane</keyword>
<dbReference type="EMBL" id="CP095046">
    <property type="protein sequence ID" value="UOQ70056.1"/>
    <property type="molecule type" value="Genomic_DNA"/>
</dbReference>
<comment type="similarity">
    <text evidence="1">Belongs to the Lgt family.</text>
</comment>
<feature type="transmembrane region" description="Helical" evidence="7">
    <location>
        <begin position="49"/>
        <end position="71"/>
    </location>
</feature>
<feature type="transmembrane region" description="Helical" evidence="7">
    <location>
        <begin position="20"/>
        <end position="37"/>
    </location>
</feature>
<name>A0A8T9PXF3_9BACT</name>
<feature type="transmembrane region" description="Helical" evidence="7">
    <location>
        <begin position="289"/>
        <end position="307"/>
    </location>
</feature>
<dbReference type="RefSeq" id="WP_244673480.1">
    <property type="nucleotide sequence ID" value="NZ_CP095046.1"/>
</dbReference>
<protein>
    <submittedName>
        <fullName evidence="8">Prolipoprotein diacylglyceryl transferase</fullName>
    </submittedName>
</protein>
<sequence length="624" mass="67120">MNPAVLATILLPSPLAHDYYSVFYLLGFGVAGALLLWEGQRRQYPLRPWLLVVAGSSLLLILGTKLVTLSGADWQQLWQHGLSQSQGQRSVLGGLLGATLGLAGLRRWLGFGRGVFDAFALPFIIGLAVQGLGCLLTGCCFGTAAPDHLPWAVQYAPGTLPFVSQVEQDLLSVGAAHSAAVHPSQLYQILLCLGIAAVLFRTRRQSWPAGTRFLLMLGLYAAGRFGLEFWRAPLGDVIGAGSWHGVKPVQLALLLVAAGLLGFWAWVVRRPRAGVAAEPVSASRPARTLAGAVALLALTAGLGEQWLSLPEQLVVQALLLPVVALEACFLLFSANGGWGQLVVRGGLAALFMLLTSQVPAPPDSTVAAPRRAYTSISLGGSAGSSTQYYETPYYGCSGTPYPVSKYRQRYTLGSLGVAHTLPVGRAGTLTLGLSASIGRSQFRSLQDTIVLYNSQGNFNTQPFEQGQARLYAVSPYVELVTSPYMRIGLGMHLGNVAYDFAYRPGELSQARPQFLFEIGKPSVLYFHTSMNYGLLGLGDGTNTMGVGSGFGQENFRLTGGLALSNSKWQGVKGADTRNDAILGFFQSSVLLNQQWELEPLFVTNLTDVYRFSLQTRYRLPSRTR</sequence>
<dbReference type="InterPro" id="IPR001640">
    <property type="entry name" value="Lgt"/>
</dbReference>
<accession>A0A8T9PXF3</accession>
<dbReference type="GO" id="GO:0008961">
    <property type="term" value="F:phosphatidylglycerol-prolipoprotein diacylglyceryl transferase activity"/>
    <property type="evidence" value="ECO:0007669"/>
    <property type="project" value="InterPro"/>
</dbReference>
<evidence type="ECO:0000256" key="4">
    <source>
        <dbReference type="ARBA" id="ARBA00022692"/>
    </source>
</evidence>
<feature type="transmembrane region" description="Helical" evidence="7">
    <location>
        <begin position="91"/>
        <end position="109"/>
    </location>
</feature>
<keyword evidence="2" id="KW-1003">Cell membrane</keyword>
<dbReference type="Proteomes" id="UP000831796">
    <property type="component" value="Chromosome"/>
</dbReference>
<evidence type="ECO:0000313" key="8">
    <source>
        <dbReference type="EMBL" id="UOQ70056.1"/>
    </source>
</evidence>
<keyword evidence="4 7" id="KW-0812">Transmembrane</keyword>
<proteinExistence type="inferred from homology"/>
<evidence type="ECO:0000256" key="6">
    <source>
        <dbReference type="ARBA" id="ARBA00023136"/>
    </source>
</evidence>
<dbReference type="PANTHER" id="PTHR30589">
    <property type="entry name" value="PROLIPOPROTEIN DIACYLGLYCERYL TRANSFERASE"/>
    <property type="match status" value="1"/>
</dbReference>
<feature type="transmembrane region" description="Helical" evidence="7">
    <location>
        <begin position="341"/>
        <end position="360"/>
    </location>
</feature>
<feature type="transmembrane region" description="Helical" evidence="7">
    <location>
        <begin position="213"/>
        <end position="230"/>
    </location>
</feature>
<organism evidence="8 9">
    <name type="scientific">Hymenobacter cellulosilyticus</name>
    <dbReference type="NCBI Taxonomy" id="2932248"/>
    <lineage>
        <taxon>Bacteria</taxon>
        <taxon>Pseudomonadati</taxon>
        <taxon>Bacteroidota</taxon>
        <taxon>Cytophagia</taxon>
        <taxon>Cytophagales</taxon>
        <taxon>Hymenobacteraceae</taxon>
        <taxon>Hymenobacter</taxon>
    </lineage>
</organism>
<dbReference type="PANTHER" id="PTHR30589:SF0">
    <property type="entry name" value="PHOSPHATIDYLGLYCEROL--PROLIPOPROTEIN DIACYLGLYCERYL TRANSFERASE"/>
    <property type="match status" value="1"/>
</dbReference>
<evidence type="ECO:0000256" key="1">
    <source>
        <dbReference type="ARBA" id="ARBA00007150"/>
    </source>
</evidence>
<dbReference type="AlphaFoldDB" id="A0A8T9PXF3"/>
<feature type="transmembrane region" description="Helical" evidence="7">
    <location>
        <begin position="185"/>
        <end position="201"/>
    </location>
</feature>